<gene>
    <name evidence="2" type="ORF">ACH5RR_015722</name>
</gene>
<comment type="caution">
    <text evidence="2">The sequence shown here is derived from an EMBL/GenBank/DDBJ whole genome shotgun (WGS) entry which is preliminary data.</text>
</comment>
<feature type="region of interest" description="Disordered" evidence="1">
    <location>
        <begin position="7"/>
        <end position="53"/>
    </location>
</feature>
<protein>
    <submittedName>
        <fullName evidence="2">Uncharacterized protein</fullName>
    </submittedName>
</protein>
<dbReference type="AlphaFoldDB" id="A0ABD2ZZC3"/>
<accession>A0ABD2ZZC3</accession>
<keyword evidence="3" id="KW-1185">Reference proteome</keyword>
<dbReference type="Proteomes" id="UP001630127">
    <property type="component" value="Unassembled WGS sequence"/>
</dbReference>
<organism evidence="2 3">
    <name type="scientific">Cinchona calisaya</name>
    <dbReference type="NCBI Taxonomy" id="153742"/>
    <lineage>
        <taxon>Eukaryota</taxon>
        <taxon>Viridiplantae</taxon>
        <taxon>Streptophyta</taxon>
        <taxon>Embryophyta</taxon>
        <taxon>Tracheophyta</taxon>
        <taxon>Spermatophyta</taxon>
        <taxon>Magnoliopsida</taxon>
        <taxon>eudicotyledons</taxon>
        <taxon>Gunneridae</taxon>
        <taxon>Pentapetalae</taxon>
        <taxon>asterids</taxon>
        <taxon>lamiids</taxon>
        <taxon>Gentianales</taxon>
        <taxon>Rubiaceae</taxon>
        <taxon>Cinchonoideae</taxon>
        <taxon>Cinchoneae</taxon>
        <taxon>Cinchona</taxon>
    </lineage>
</organism>
<evidence type="ECO:0000256" key="1">
    <source>
        <dbReference type="SAM" id="MobiDB-lite"/>
    </source>
</evidence>
<evidence type="ECO:0000313" key="3">
    <source>
        <dbReference type="Proteomes" id="UP001630127"/>
    </source>
</evidence>
<feature type="compositionally biased region" description="Basic and acidic residues" evidence="1">
    <location>
        <begin position="12"/>
        <end position="36"/>
    </location>
</feature>
<name>A0ABD2ZZC3_9GENT</name>
<proteinExistence type="predicted"/>
<reference evidence="2 3" key="1">
    <citation type="submission" date="2024-11" db="EMBL/GenBank/DDBJ databases">
        <title>A near-complete genome assembly of Cinchona calisaya.</title>
        <authorList>
            <person name="Lian D.C."/>
            <person name="Zhao X.W."/>
            <person name="Wei L."/>
        </authorList>
    </citation>
    <scope>NUCLEOTIDE SEQUENCE [LARGE SCALE GENOMIC DNA]</scope>
    <source>
        <tissue evidence="2">Nenye</tissue>
    </source>
</reference>
<evidence type="ECO:0000313" key="2">
    <source>
        <dbReference type="EMBL" id="KAL3522888.1"/>
    </source>
</evidence>
<sequence length="107" mass="12127">MVIVVVEGVGDGGDKGEEGARVEEDGRKSKGRDSSIRKYGGMTVEENEGREEKGRRIDRKRRLWLDLFSLLTSGAHPLQAAESNLWHYFDLWLPILHGHLGLIHMFI</sequence>
<dbReference type="EMBL" id="JBJUIK010000007">
    <property type="protein sequence ID" value="KAL3522888.1"/>
    <property type="molecule type" value="Genomic_DNA"/>
</dbReference>